<dbReference type="PIRSF" id="PIRSF003073">
    <property type="entry name" value="DNAC_TnpB_IstB"/>
    <property type="match status" value="1"/>
</dbReference>
<evidence type="ECO:0000256" key="2">
    <source>
        <dbReference type="ARBA" id="ARBA00022515"/>
    </source>
</evidence>
<keyword evidence="5" id="KW-0378">Hydrolase</keyword>
<evidence type="ECO:0000256" key="8">
    <source>
        <dbReference type="ARBA" id="ARBA00038338"/>
    </source>
</evidence>
<dbReference type="InterPro" id="IPR003593">
    <property type="entry name" value="AAA+_ATPase"/>
</dbReference>
<dbReference type="PRINTS" id="PR00300">
    <property type="entry name" value="CLPPROTEASEA"/>
</dbReference>
<dbReference type="SMART" id="SM00382">
    <property type="entry name" value="AAA"/>
    <property type="match status" value="1"/>
</dbReference>
<evidence type="ECO:0000313" key="14">
    <source>
        <dbReference type="Proteomes" id="UP000198329"/>
    </source>
</evidence>
<dbReference type="InterPro" id="IPR047661">
    <property type="entry name" value="IstB"/>
</dbReference>
<dbReference type="GO" id="GO:0006269">
    <property type="term" value="P:DNA replication, synthesis of primer"/>
    <property type="evidence" value="ECO:0007669"/>
    <property type="project" value="UniProtKB-KW"/>
</dbReference>
<sequence length="257" mass="29084">MNLQLARLHELTEELQLAGVETNATALAQQAAKEEWDYLQFLERILQSEQKHRHQRKQVMFTRMAGFPSLKSLEEFDFTFATGVPKKQVNELATLSFIERKENIVLLGPSGVGKTHIASALGYKAVQAGLKTRFISASDLILQLTTAQRQDKYKQVMQRSVLAPRLLIIDEIGYLPFSAQESKLLFDVIAKRYEKGAIILTSNLPFGQWGSIFANDTALTSAMLDRILHHSHIVQIKGESYRIKEKKQAGLMENLNK</sequence>
<protein>
    <recommendedName>
        <fullName evidence="9">Replicative helicase loader DnaC</fullName>
    </recommendedName>
    <alternativeName>
        <fullName evidence="10">DNA replication protein DnaC</fullName>
    </alternativeName>
</protein>
<dbReference type="NCBIfam" id="NF006616">
    <property type="entry name" value="PRK09183.1"/>
    <property type="match status" value="1"/>
</dbReference>
<dbReference type="NCBIfam" id="NF038214">
    <property type="entry name" value="IS21_help_AAA"/>
    <property type="match status" value="1"/>
</dbReference>
<dbReference type="GO" id="GO:1990077">
    <property type="term" value="C:primosome complex"/>
    <property type="evidence" value="ECO:0007669"/>
    <property type="project" value="UniProtKB-KW"/>
</dbReference>
<dbReference type="KEGG" id="png:PNIG_a0375"/>
<evidence type="ECO:0000256" key="3">
    <source>
        <dbReference type="ARBA" id="ARBA00022705"/>
    </source>
</evidence>
<dbReference type="Proteomes" id="UP000198329">
    <property type="component" value="Chromosome I"/>
</dbReference>
<dbReference type="GO" id="GO:0003677">
    <property type="term" value="F:DNA binding"/>
    <property type="evidence" value="ECO:0007669"/>
    <property type="project" value="UniProtKB-KW"/>
</dbReference>
<evidence type="ECO:0000313" key="13">
    <source>
        <dbReference type="EMBL" id="ASM52698.1"/>
    </source>
</evidence>
<dbReference type="GO" id="GO:0016787">
    <property type="term" value="F:hydrolase activity"/>
    <property type="evidence" value="ECO:0007669"/>
    <property type="project" value="UniProtKB-KW"/>
</dbReference>
<dbReference type="InterPro" id="IPR028350">
    <property type="entry name" value="DNAC/IstB-like"/>
</dbReference>
<evidence type="ECO:0000259" key="12">
    <source>
        <dbReference type="SMART" id="SM00382"/>
    </source>
</evidence>
<dbReference type="InterPro" id="IPR001270">
    <property type="entry name" value="ClpA/B"/>
</dbReference>
<evidence type="ECO:0000256" key="1">
    <source>
        <dbReference type="ARBA" id="ARBA00008059"/>
    </source>
</evidence>
<name>A0AAC9XWK6_9GAMM</name>
<reference evidence="13 14" key="1">
    <citation type="submission" date="2015-03" db="EMBL/GenBank/DDBJ databases">
        <authorList>
            <person name="Xie B.-B."/>
            <person name="Rong J.-C."/>
            <person name="Qin Q.-L."/>
            <person name="Zhang Y.-Z."/>
        </authorList>
    </citation>
    <scope>NUCLEOTIDE SEQUENCE [LARGE SCALE GENOMIC DNA]</scope>
    <source>
        <strain evidence="13 14">KMM 661</strain>
    </source>
</reference>
<accession>A0AAC9XWK6</accession>
<dbReference type="EMBL" id="CP011036">
    <property type="protein sequence ID" value="ASM52698.1"/>
    <property type="molecule type" value="Genomic_DNA"/>
</dbReference>
<evidence type="ECO:0000256" key="9">
    <source>
        <dbReference type="ARBA" id="ARBA00044977"/>
    </source>
</evidence>
<dbReference type="PANTHER" id="PTHR30050">
    <property type="entry name" value="CHROMOSOMAL REPLICATION INITIATOR PROTEIN DNAA"/>
    <property type="match status" value="1"/>
</dbReference>
<organism evidence="13 14">
    <name type="scientific">Pseudoalteromonas nigrifaciens</name>
    <dbReference type="NCBI Taxonomy" id="28109"/>
    <lineage>
        <taxon>Bacteria</taxon>
        <taxon>Pseudomonadati</taxon>
        <taxon>Pseudomonadota</taxon>
        <taxon>Gammaproteobacteria</taxon>
        <taxon>Alteromonadales</taxon>
        <taxon>Pseudoalteromonadaceae</taxon>
        <taxon>Pseudoalteromonas</taxon>
    </lineage>
</organism>
<keyword evidence="7" id="KW-0238">DNA-binding</keyword>
<evidence type="ECO:0000256" key="6">
    <source>
        <dbReference type="ARBA" id="ARBA00022840"/>
    </source>
</evidence>
<evidence type="ECO:0000256" key="11">
    <source>
        <dbReference type="ARBA" id="ARBA00048778"/>
    </source>
</evidence>
<dbReference type="InterPro" id="IPR027417">
    <property type="entry name" value="P-loop_NTPase"/>
</dbReference>
<dbReference type="GO" id="GO:0005524">
    <property type="term" value="F:ATP binding"/>
    <property type="evidence" value="ECO:0007669"/>
    <property type="project" value="UniProtKB-KW"/>
</dbReference>
<dbReference type="CDD" id="cd00009">
    <property type="entry name" value="AAA"/>
    <property type="match status" value="1"/>
</dbReference>
<proteinExistence type="inferred from homology"/>
<comment type="similarity">
    <text evidence="1">Belongs to the IS21/IS1162 putative ATP-binding protein family.</text>
</comment>
<feature type="domain" description="AAA+ ATPase" evidence="12">
    <location>
        <begin position="100"/>
        <end position="234"/>
    </location>
</feature>
<dbReference type="AlphaFoldDB" id="A0AAC9XWK6"/>
<gene>
    <name evidence="13" type="ORF">PNIG_a0375</name>
</gene>
<dbReference type="GeneID" id="300940375"/>
<evidence type="ECO:0000256" key="4">
    <source>
        <dbReference type="ARBA" id="ARBA00022741"/>
    </source>
</evidence>
<evidence type="ECO:0000256" key="5">
    <source>
        <dbReference type="ARBA" id="ARBA00022801"/>
    </source>
</evidence>
<comment type="similarity">
    <text evidence="8">Belongs to the DnaC family.</text>
</comment>
<dbReference type="SUPFAM" id="SSF52540">
    <property type="entry name" value="P-loop containing nucleoside triphosphate hydrolases"/>
    <property type="match status" value="1"/>
</dbReference>
<dbReference type="RefSeq" id="WP_089367648.1">
    <property type="nucleotide sequence ID" value="NZ_BJXZ01000012.1"/>
</dbReference>
<dbReference type="InterPro" id="IPR002611">
    <property type="entry name" value="IstB_ATP-bd"/>
</dbReference>
<dbReference type="Pfam" id="PF01695">
    <property type="entry name" value="IstB_IS21"/>
    <property type="match status" value="1"/>
</dbReference>
<evidence type="ECO:0000256" key="7">
    <source>
        <dbReference type="ARBA" id="ARBA00023125"/>
    </source>
</evidence>
<dbReference type="Gene3D" id="3.40.50.300">
    <property type="entry name" value="P-loop containing nucleotide triphosphate hydrolases"/>
    <property type="match status" value="1"/>
</dbReference>
<dbReference type="PANTHER" id="PTHR30050:SF9">
    <property type="entry name" value="DNA REPLICATION PROTEIN DNAC"/>
    <property type="match status" value="1"/>
</dbReference>
<keyword evidence="3" id="KW-0235">DNA replication</keyword>
<comment type="catalytic activity">
    <reaction evidence="11">
        <text>ATP + H2O = ADP + phosphate + H(+)</text>
        <dbReference type="Rhea" id="RHEA:13065"/>
        <dbReference type="ChEBI" id="CHEBI:15377"/>
        <dbReference type="ChEBI" id="CHEBI:15378"/>
        <dbReference type="ChEBI" id="CHEBI:30616"/>
        <dbReference type="ChEBI" id="CHEBI:43474"/>
        <dbReference type="ChEBI" id="CHEBI:456216"/>
    </reaction>
    <physiologicalReaction direction="left-to-right" evidence="11">
        <dbReference type="Rhea" id="RHEA:13066"/>
    </physiologicalReaction>
</comment>
<keyword evidence="2" id="KW-0639">Primosome</keyword>
<evidence type="ECO:0000256" key="10">
    <source>
        <dbReference type="ARBA" id="ARBA00045009"/>
    </source>
</evidence>
<keyword evidence="6" id="KW-0067">ATP-binding</keyword>
<dbReference type="FunFam" id="3.40.50.300:FF:000606">
    <property type="entry name" value="IS100 transposase orfB"/>
    <property type="match status" value="1"/>
</dbReference>
<keyword evidence="14" id="KW-1185">Reference proteome</keyword>
<keyword evidence="4" id="KW-0547">Nucleotide-binding</keyword>